<dbReference type="InterPro" id="IPR023222">
    <property type="entry name" value="PsbQ-like_dom_sf"/>
</dbReference>
<name>A0A7J7L6I2_9MAGN</name>
<dbReference type="PANTHER" id="PTHR47318:SF1">
    <property type="entry name" value="PEPTIDYL-PROLYL CIS-TRANS ISOMERASE CYP37, CHLOROPLASTIC"/>
    <property type="match status" value="1"/>
</dbReference>
<keyword evidence="3" id="KW-1185">Reference proteome</keyword>
<evidence type="ECO:0000256" key="1">
    <source>
        <dbReference type="ARBA" id="ARBA00023078"/>
    </source>
</evidence>
<dbReference type="EMBL" id="JACGCM010002611">
    <property type="protein sequence ID" value="KAF6138193.1"/>
    <property type="molecule type" value="Genomic_DNA"/>
</dbReference>
<evidence type="ECO:0000313" key="2">
    <source>
        <dbReference type="EMBL" id="KAF6138193.1"/>
    </source>
</evidence>
<comment type="caution">
    <text evidence="2">The sequence shown here is derived from an EMBL/GenBank/DDBJ whole genome shotgun (WGS) entry which is preliminary data.</text>
</comment>
<dbReference type="Gene3D" id="1.20.120.290">
    <property type="entry name" value="Oxygen-evolving enhancer protein 3 (PsbQ), four-helix up-down bundle"/>
    <property type="match status" value="1"/>
</dbReference>
<evidence type="ECO:0000313" key="3">
    <source>
        <dbReference type="Proteomes" id="UP000541444"/>
    </source>
</evidence>
<dbReference type="InterPro" id="IPR044259">
    <property type="entry name" value="CYP37-like"/>
</dbReference>
<gene>
    <name evidence="2" type="ORF">GIB67_011033</name>
</gene>
<protein>
    <submittedName>
        <fullName evidence="2">Uncharacterized protein</fullName>
    </submittedName>
</protein>
<dbReference type="AlphaFoldDB" id="A0A7J7L6I2"/>
<dbReference type="PANTHER" id="PTHR47318">
    <property type="entry name" value="PEPTIDYL-PROLYL CIS-TRANS ISOMERASE CYP37, CHLOROPLASTIC"/>
    <property type="match status" value="1"/>
</dbReference>
<organism evidence="2 3">
    <name type="scientific">Kingdonia uniflora</name>
    <dbReference type="NCBI Taxonomy" id="39325"/>
    <lineage>
        <taxon>Eukaryota</taxon>
        <taxon>Viridiplantae</taxon>
        <taxon>Streptophyta</taxon>
        <taxon>Embryophyta</taxon>
        <taxon>Tracheophyta</taxon>
        <taxon>Spermatophyta</taxon>
        <taxon>Magnoliopsida</taxon>
        <taxon>Ranunculales</taxon>
        <taxon>Circaeasteraceae</taxon>
        <taxon>Kingdonia</taxon>
    </lineage>
</organism>
<proteinExistence type="predicted"/>
<sequence>MSPIGGLCLEESSKTYSDPLTSLVSTLSYGIKSLETAFAVVLIFVQISSPLPFLELNPSMISPAITVLHSPDTKIAKDEKESILGSIPTDLQEKASFLYVSLLDGKGGLQSLLESIKDKDLDKVSVYLASSLDIVAELELLQAPGLSFLLPKQYLTYPRKLGTKFGIKTKTGTEKEIGVATNKTLGLPIENMEFTRVPE</sequence>
<reference evidence="2 3" key="1">
    <citation type="journal article" date="2020" name="IScience">
        <title>Genome Sequencing of the Endangered Kingdonia uniflora (Circaeasteraceae, Ranunculales) Reveals Potential Mechanisms of Evolutionary Specialization.</title>
        <authorList>
            <person name="Sun Y."/>
            <person name="Deng T."/>
            <person name="Zhang A."/>
            <person name="Moore M.J."/>
            <person name="Landis J.B."/>
            <person name="Lin N."/>
            <person name="Zhang H."/>
            <person name="Zhang X."/>
            <person name="Huang J."/>
            <person name="Zhang X."/>
            <person name="Sun H."/>
            <person name="Wang H."/>
        </authorList>
    </citation>
    <scope>NUCLEOTIDE SEQUENCE [LARGE SCALE GENOMIC DNA]</scope>
    <source>
        <strain evidence="2">TB1705</strain>
        <tissue evidence="2">Leaf</tissue>
    </source>
</reference>
<dbReference type="OrthoDB" id="1935135at2759"/>
<dbReference type="Proteomes" id="UP000541444">
    <property type="component" value="Unassembled WGS sequence"/>
</dbReference>
<keyword evidence="1" id="KW-0793">Thylakoid</keyword>
<accession>A0A7J7L6I2</accession>